<dbReference type="OrthoDB" id="10056126at2759"/>
<name>A0A6P6NRX6_CARAU</name>
<feature type="domain" description="Integrase catalytic" evidence="1">
    <location>
        <begin position="10"/>
        <end position="191"/>
    </location>
</feature>
<dbReference type="PANTHER" id="PTHR47331:SF1">
    <property type="entry name" value="GAG-LIKE PROTEIN"/>
    <property type="match status" value="1"/>
</dbReference>
<dbReference type="PROSITE" id="PS50994">
    <property type="entry name" value="INTEGRASE"/>
    <property type="match status" value="1"/>
</dbReference>
<dbReference type="GO" id="GO:0015074">
    <property type="term" value="P:DNA integration"/>
    <property type="evidence" value="ECO:0007669"/>
    <property type="project" value="InterPro"/>
</dbReference>
<keyword evidence="2" id="KW-1185">Reference proteome</keyword>
<accession>A0A6P6NRX6</accession>
<dbReference type="Pfam" id="PF18701">
    <property type="entry name" value="DUF5641"/>
    <property type="match status" value="1"/>
</dbReference>
<dbReference type="InterPro" id="IPR036397">
    <property type="entry name" value="RNaseH_sf"/>
</dbReference>
<dbReference type="Proteomes" id="UP000515129">
    <property type="component" value="Unplaced"/>
</dbReference>
<dbReference type="RefSeq" id="XP_026111139.1">
    <property type="nucleotide sequence ID" value="XM_026255354.1"/>
</dbReference>
<dbReference type="PANTHER" id="PTHR47331">
    <property type="entry name" value="PHD-TYPE DOMAIN-CONTAINING PROTEIN"/>
    <property type="match status" value="1"/>
</dbReference>
<dbReference type="GeneID" id="113086206"/>
<dbReference type="AlphaFoldDB" id="A0A6P6NRX6"/>
<organism evidence="2 3">
    <name type="scientific">Carassius auratus</name>
    <name type="common">Goldfish</name>
    <dbReference type="NCBI Taxonomy" id="7957"/>
    <lineage>
        <taxon>Eukaryota</taxon>
        <taxon>Metazoa</taxon>
        <taxon>Chordata</taxon>
        <taxon>Craniata</taxon>
        <taxon>Vertebrata</taxon>
        <taxon>Euteleostomi</taxon>
        <taxon>Actinopterygii</taxon>
        <taxon>Neopterygii</taxon>
        <taxon>Teleostei</taxon>
        <taxon>Ostariophysi</taxon>
        <taxon>Cypriniformes</taxon>
        <taxon>Cyprinidae</taxon>
        <taxon>Cyprininae</taxon>
        <taxon>Carassius</taxon>
    </lineage>
</organism>
<dbReference type="GO" id="GO:0003676">
    <property type="term" value="F:nucleic acid binding"/>
    <property type="evidence" value="ECO:0007669"/>
    <property type="project" value="InterPro"/>
</dbReference>
<dbReference type="InterPro" id="IPR001584">
    <property type="entry name" value="Integrase_cat-core"/>
</dbReference>
<evidence type="ECO:0000259" key="1">
    <source>
        <dbReference type="PROSITE" id="PS50994"/>
    </source>
</evidence>
<proteinExistence type="predicted"/>
<dbReference type="InterPro" id="IPR012337">
    <property type="entry name" value="RNaseH-like_sf"/>
</dbReference>
<evidence type="ECO:0000313" key="2">
    <source>
        <dbReference type="Proteomes" id="UP000515129"/>
    </source>
</evidence>
<dbReference type="KEGG" id="caua:113086206"/>
<evidence type="ECO:0000313" key="3">
    <source>
        <dbReference type="RefSeq" id="XP_026111139.1"/>
    </source>
</evidence>
<dbReference type="SUPFAM" id="SSF53098">
    <property type="entry name" value="Ribonuclease H-like"/>
    <property type="match status" value="1"/>
</dbReference>
<reference evidence="3" key="1">
    <citation type="submission" date="2025-08" db="UniProtKB">
        <authorList>
            <consortium name="RefSeq"/>
        </authorList>
    </citation>
    <scope>IDENTIFICATION</scope>
    <source>
        <strain evidence="3">Wakin</strain>
        <tissue evidence="3">Muscle</tissue>
    </source>
</reference>
<dbReference type="Gene3D" id="3.30.420.10">
    <property type="entry name" value="Ribonuclease H-like superfamily/Ribonuclease H"/>
    <property type="match status" value="1"/>
</dbReference>
<protein>
    <submittedName>
        <fullName evidence="3">Uncharacterized protein LOC113086206</fullName>
    </submittedName>
</protein>
<gene>
    <name evidence="3" type="primary">LOC113086206</name>
</gene>
<dbReference type="InterPro" id="IPR040676">
    <property type="entry name" value="DUF5641"/>
</dbReference>
<sequence length="312" mass="35847">MADLPPARLRLFKPAFYSTGIDCFGPYSVKIGRKSEKRWGILFKCMTTRAVYIDLLPRIDTDSFLMALRRFIARRGKPFEVLCDQGTNFKGGERELHQTYAELVPELQEQLASQQIIFRFNPPHAPHFGGCWEREIRSLKQALQVTLGTQPIPEETLQTVLIEIEGILNSKPLGYTSSNASDPDPITPNSLLMGRPDSSLPQVMYPQSELLSRRRWRHSQIIADHFWKRFIKFYLPGLQTRNKWQRESPDIKVGTTVMIVDPQFPRALWPIGQISQVFPGFDNRIRTVEVKVKDKSYVRPVAKVVQLPAIPD</sequence>